<evidence type="ECO:0000313" key="4">
    <source>
        <dbReference type="Proteomes" id="UP000784294"/>
    </source>
</evidence>
<dbReference type="OrthoDB" id="7866065at2759"/>
<comment type="caution">
    <text evidence="3">The sequence shown here is derived from an EMBL/GenBank/DDBJ whole genome shotgun (WGS) entry which is preliminary data.</text>
</comment>
<dbReference type="InterPro" id="IPR056780">
    <property type="entry name" value="Renin_r_C"/>
</dbReference>
<dbReference type="Pfam" id="PF07850">
    <property type="entry name" value="Renin_r"/>
    <property type="match status" value="1"/>
</dbReference>
<dbReference type="PANTHER" id="PTHR13351:SF1">
    <property type="entry name" value="RENIN RECEPTOR"/>
    <property type="match status" value="1"/>
</dbReference>
<evidence type="ECO:0000313" key="3">
    <source>
        <dbReference type="EMBL" id="VEL24096.1"/>
    </source>
</evidence>
<keyword evidence="4" id="KW-1185">Reference proteome</keyword>
<feature type="domain" description="Renin receptor-like C-terminal transmembrane spanning segment" evidence="2">
    <location>
        <begin position="5"/>
        <end position="65"/>
    </location>
</feature>
<proteinExistence type="predicted"/>
<reference evidence="3" key="1">
    <citation type="submission" date="2018-11" db="EMBL/GenBank/DDBJ databases">
        <authorList>
            <consortium name="Pathogen Informatics"/>
        </authorList>
    </citation>
    <scope>NUCLEOTIDE SEQUENCE</scope>
</reference>
<dbReference type="EMBL" id="CAAALY010065860">
    <property type="protein sequence ID" value="VEL24096.1"/>
    <property type="molecule type" value="Genomic_DNA"/>
</dbReference>
<accession>A0A3S5ASK4</accession>
<sequence length="65" mass="7355">MPEIASALNLAPDYDPEYAALFNIILWLCVCLILALWAITWGIWNMDPGRDGIIYRISSARLKSD</sequence>
<dbReference type="InterPro" id="IPR012493">
    <property type="entry name" value="Renin_rcpt"/>
</dbReference>
<organism evidence="3 4">
    <name type="scientific">Protopolystoma xenopodis</name>
    <dbReference type="NCBI Taxonomy" id="117903"/>
    <lineage>
        <taxon>Eukaryota</taxon>
        <taxon>Metazoa</taxon>
        <taxon>Spiralia</taxon>
        <taxon>Lophotrochozoa</taxon>
        <taxon>Platyhelminthes</taxon>
        <taxon>Monogenea</taxon>
        <taxon>Polyopisthocotylea</taxon>
        <taxon>Polystomatidea</taxon>
        <taxon>Polystomatidae</taxon>
        <taxon>Protopolystoma</taxon>
    </lineage>
</organism>
<feature type="transmembrane region" description="Helical" evidence="1">
    <location>
        <begin position="20"/>
        <end position="44"/>
    </location>
</feature>
<keyword evidence="1" id="KW-0812">Transmembrane</keyword>
<dbReference type="GO" id="GO:0009897">
    <property type="term" value="C:external side of plasma membrane"/>
    <property type="evidence" value="ECO:0007669"/>
    <property type="project" value="TreeGrafter"/>
</dbReference>
<dbReference type="PANTHER" id="PTHR13351">
    <property type="entry name" value="RENIN RECEPTOR"/>
    <property type="match status" value="1"/>
</dbReference>
<dbReference type="GO" id="GO:0038023">
    <property type="term" value="F:signaling receptor activity"/>
    <property type="evidence" value="ECO:0007669"/>
    <property type="project" value="InterPro"/>
</dbReference>
<evidence type="ECO:0000259" key="2">
    <source>
        <dbReference type="Pfam" id="PF07850"/>
    </source>
</evidence>
<dbReference type="Proteomes" id="UP000784294">
    <property type="component" value="Unassembled WGS sequence"/>
</dbReference>
<dbReference type="GO" id="GO:0030177">
    <property type="term" value="P:positive regulation of Wnt signaling pathway"/>
    <property type="evidence" value="ECO:0007669"/>
    <property type="project" value="TreeGrafter"/>
</dbReference>
<evidence type="ECO:0000256" key="1">
    <source>
        <dbReference type="SAM" id="Phobius"/>
    </source>
</evidence>
<keyword evidence="1" id="KW-0472">Membrane</keyword>
<name>A0A3S5ASK4_9PLAT</name>
<gene>
    <name evidence="3" type="ORF">PXEA_LOCUS17536</name>
</gene>
<protein>
    <recommendedName>
        <fullName evidence="2">Renin receptor-like C-terminal transmembrane spanning segment domain-containing protein</fullName>
    </recommendedName>
</protein>
<dbReference type="AlphaFoldDB" id="A0A3S5ASK4"/>
<keyword evidence="1" id="KW-1133">Transmembrane helix</keyword>